<proteinExistence type="predicted"/>
<protein>
    <recommendedName>
        <fullName evidence="3">Luciferase domain-containing protein</fullName>
    </recommendedName>
</protein>
<evidence type="ECO:0000256" key="2">
    <source>
        <dbReference type="SAM" id="Phobius"/>
    </source>
</evidence>
<sequence>MLPAPIHLTHKYLLKTTPSHEPSLFLQIDLRLGRLTLSSQLNLSAALIDGSAPSMPDAILTASHSPLNDLSPVHAFQFVAAVLLLAVVLPLALHLRDEYLSFVALGPGGTPTTLAGFVRVKVLSLFALRDPYVPASHIPKRFQGSRGYLVNGLPERRRPRPVTKGIAPHRQVTQRAPPALYAQLALAIENLAASSDSHFRLGTSCFEKNGTALFSRSPTKRTCGGEIVHAHPSDGSMHLTLHPADARRVLEAGWGERHPLARGGWWERFVPGGFVMVYAPVEEGEVGIVMEVVRAGAWFVNGGEGVEGGGEGEGRRDSGYASEEEGIAEGGVGRSVEDGGSS</sequence>
<dbReference type="PANTHER" id="PTHR38695:SF1">
    <property type="entry name" value="AMINO ACID PERMEASE_ SLC12A DOMAIN-CONTAINING PROTEIN"/>
    <property type="match status" value="1"/>
</dbReference>
<feature type="domain" description="Luciferase" evidence="3">
    <location>
        <begin position="224"/>
        <end position="295"/>
    </location>
</feature>
<dbReference type="Pfam" id="PF17648">
    <property type="entry name" value="Luciferase"/>
    <property type="match status" value="1"/>
</dbReference>
<feature type="transmembrane region" description="Helical" evidence="2">
    <location>
        <begin position="75"/>
        <end position="93"/>
    </location>
</feature>
<reference evidence="4 5" key="1">
    <citation type="submission" date="2017-03" db="EMBL/GenBank/DDBJ databases">
        <title>Genomes of endolithic fungi from Antarctica.</title>
        <authorList>
            <person name="Coleine C."/>
            <person name="Masonjones S."/>
            <person name="Stajich J.E."/>
        </authorList>
    </citation>
    <scope>NUCLEOTIDE SEQUENCE [LARGE SCALE GENOMIC DNA]</scope>
    <source>
        <strain evidence="4 5">CCFEE 5311</strain>
    </source>
</reference>
<dbReference type="PANTHER" id="PTHR38695">
    <property type="entry name" value="AMINO ACID PERMEASE_ SLC12A DOMAIN-CONTAINING PROTEIN"/>
    <property type="match status" value="1"/>
</dbReference>
<dbReference type="Proteomes" id="UP000310066">
    <property type="component" value="Unassembled WGS sequence"/>
</dbReference>
<dbReference type="EMBL" id="NAJP01000091">
    <property type="protein sequence ID" value="TKA32302.1"/>
    <property type="molecule type" value="Genomic_DNA"/>
</dbReference>
<evidence type="ECO:0000313" key="5">
    <source>
        <dbReference type="Proteomes" id="UP000310066"/>
    </source>
</evidence>
<gene>
    <name evidence="4" type="ORF">B0A54_14453</name>
</gene>
<evidence type="ECO:0000313" key="4">
    <source>
        <dbReference type="EMBL" id="TKA32302.1"/>
    </source>
</evidence>
<dbReference type="STRING" id="329885.A0A4U0UC71"/>
<name>A0A4U0UC71_9PEZI</name>
<comment type="caution">
    <text evidence="4">The sequence shown here is derived from an EMBL/GenBank/DDBJ whole genome shotgun (WGS) entry which is preliminary data.</text>
</comment>
<dbReference type="InterPro" id="IPR048273">
    <property type="entry name" value="Luciferase"/>
</dbReference>
<feature type="region of interest" description="Disordered" evidence="1">
    <location>
        <begin position="303"/>
        <end position="342"/>
    </location>
</feature>
<keyword evidence="2" id="KW-0812">Transmembrane</keyword>
<organism evidence="4 5">
    <name type="scientific">Friedmanniomyces endolithicus</name>
    <dbReference type="NCBI Taxonomy" id="329885"/>
    <lineage>
        <taxon>Eukaryota</taxon>
        <taxon>Fungi</taxon>
        <taxon>Dikarya</taxon>
        <taxon>Ascomycota</taxon>
        <taxon>Pezizomycotina</taxon>
        <taxon>Dothideomycetes</taxon>
        <taxon>Dothideomycetidae</taxon>
        <taxon>Mycosphaerellales</taxon>
        <taxon>Teratosphaeriaceae</taxon>
        <taxon>Friedmanniomyces</taxon>
    </lineage>
</organism>
<dbReference type="OrthoDB" id="9987011at2759"/>
<evidence type="ECO:0000256" key="1">
    <source>
        <dbReference type="SAM" id="MobiDB-lite"/>
    </source>
</evidence>
<dbReference type="InterPro" id="IPR040841">
    <property type="entry name" value="Luciferase_dom"/>
</dbReference>
<accession>A0A4U0UC71</accession>
<evidence type="ECO:0000259" key="3">
    <source>
        <dbReference type="Pfam" id="PF17648"/>
    </source>
</evidence>
<dbReference type="AlphaFoldDB" id="A0A4U0UC71"/>
<keyword evidence="2" id="KW-0472">Membrane</keyword>
<keyword evidence="2" id="KW-1133">Transmembrane helix</keyword>